<dbReference type="GO" id="GO:0005886">
    <property type="term" value="C:plasma membrane"/>
    <property type="evidence" value="ECO:0007669"/>
    <property type="project" value="UniProtKB-SubCell"/>
</dbReference>
<dbReference type="InterPro" id="IPR027417">
    <property type="entry name" value="P-loop_NTPase"/>
</dbReference>
<feature type="region of interest" description="Disordered" evidence="10">
    <location>
        <begin position="570"/>
        <end position="640"/>
    </location>
</feature>
<keyword evidence="4" id="KW-1003">Cell membrane</keyword>
<feature type="compositionally biased region" description="Polar residues" evidence="10">
    <location>
        <begin position="621"/>
        <end position="634"/>
    </location>
</feature>
<dbReference type="RefSeq" id="WP_152709085.1">
    <property type="nucleotide sequence ID" value="NZ_VOSJ01000003.1"/>
</dbReference>
<organism evidence="14 15">
    <name type="scientific">Microvirga tunisiensis</name>
    <dbReference type="NCBI Taxonomy" id="2108360"/>
    <lineage>
        <taxon>Bacteria</taxon>
        <taxon>Pseudomonadati</taxon>
        <taxon>Pseudomonadota</taxon>
        <taxon>Alphaproteobacteria</taxon>
        <taxon>Hyphomicrobiales</taxon>
        <taxon>Methylobacteriaceae</taxon>
        <taxon>Microvirga</taxon>
    </lineage>
</organism>
<evidence type="ECO:0000259" key="13">
    <source>
        <dbReference type="PROSITE" id="PS50929"/>
    </source>
</evidence>
<feature type="transmembrane region" description="Helical" evidence="11">
    <location>
        <begin position="24"/>
        <end position="49"/>
    </location>
</feature>
<evidence type="ECO:0000256" key="4">
    <source>
        <dbReference type="ARBA" id="ARBA00022475"/>
    </source>
</evidence>
<evidence type="ECO:0000256" key="7">
    <source>
        <dbReference type="ARBA" id="ARBA00022840"/>
    </source>
</evidence>
<evidence type="ECO:0000256" key="1">
    <source>
        <dbReference type="ARBA" id="ARBA00004651"/>
    </source>
</evidence>
<comment type="similarity">
    <text evidence="2">Belongs to the ABC transporter superfamily.</text>
</comment>
<feature type="transmembrane region" description="Helical" evidence="11">
    <location>
        <begin position="148"/>
        <end position="177"/>
    </location>
</feature>
<dbReference type="Proteomes" id="UP000403266">
    <property type="component" value="Unassembled WGS sequence"/>
</dbReference>
<reference evidence="14 15" key="1">
    <citation type="journal article" date="2019" name="Syst. Appl. Microbiol.">
        <title>Microvirga tunisiensis sp. nov., a root nodule symbiotic bacterium isolated from Lupinus micranthus and L. luteus grown in Northern Tunisia.</title>
        <authorList>
            <person name="Msaddak A."/>
            <person name="Rejili M."/>
            <person name="Duran D."/>
            <person name="Mars M."/>
            <person name="Palacios J.M."/>
            <person name="Ruiz-Argueso T."/>
            <person name="Rey L."/>
            <person name="Imperial J."/>
        </authorList>
    </citation>
    <scope>NUCLEOTIDE SEQUENCE [LARGE SCALE GENOMIC DNA]</scope>
    <source>
        <strain evidence="14 15">Lmie10</strain>
    </source>
</reference>
<dbReference type="InterPro" id="IPR003593">
    <property type="entry name" value="AAA+_ATPase"/>
</dbReference>
<evidence type="ECO:0000256" key="5">
    <source>
        <dbReference type="ARBA" id="ARBA00022692"/>
    </source>
</evidence>
<evidence type="ECO:0000256" key="2">
    <source>
        <dbReference type="ARBA" id="ARBA00005417"/>
    </source>
</evidence>
<evidence type="ECO:0000256" key="6">
    <source>
        <dbReference type="ARBA" id="ARBA00022741"/>
    </source>
</evidence>
<dbReference type="NCBIfam" id="TIGR01842">
    <property type="entry name" value="type_I_sec_PrtD"/>
    <property type="match status" value="1"/>
</dbReference>
<dbReference type="SUPFAM" id="SSF90123">
    <property type="entry name" value="ABC transporter transmembrane region"/>
    <property type="match status" value="1"/>
</dbReference>
<dbReference type="FunFam" id="3.40.50.300:FF:001444">
    <property type="entry name" value="ABC transporter ATP-binding protein"/>
    <property type="match status" value="1"/>
</dbReference>
<dbReference type="OrthoDB" id="9808328at2"/>
<dbReference type="InterPro" id="IPR036640">
    <property type="entry name" value="ABC1_TM_sf"/>
</dbReference>
<dbReference type="InterPro" id="IPR011527">
    <property type="entry name" value="ABC1_TM_dom"/>
</dbReference>
<accession>A0A5N7MBN8</accession>
<evidence type="ECO:0000256" key="3">
    <source>
        <dbReference type="ARBA" id="ARBA00022448"/>
    </source>
</evidence>
<feature type="transmembrane region" description="Helical" evidence="11">
    <location>
        <begin position="61"/>
        <end position="78"/>
    </location>
</feature>
<feature type="domain" description="ABC transmembrane type-1" evidence="13">
    <location>
        <begin position="25"/>
        <end position="303"/>
    </location>
</feature>
<dbReference type="InterPro" id="IPR010128">
    <property type="entry name" value="ATPase_T1SS_PrtD-like"/>
</dbReference>
<comment type="subcellular location">
    <subcellularLocation>
        <location evidence="1">Cell membrane</location>
        <topology evidence="1">Multi-pass membrane protein</topology>
    </subcellularLocation>
</comment>
<evidence type="ECO:0000256" key="10">
    <source>
        <dbReference type="SAM" id="MobiDB-lite"/>
    </source>
</evidence>
<proteinExistence type="inferred from homology"/>
<sequence length="640" mass="67945">MKQGMRNSAEVQLRNALRTLRKPLIGISAISCLGNVLMLTGPIFMMLVYNKVLSSKSLPTLVALSLLALLLYAFYGLLEGLRGRLMARVGITFDHRLAPTLFEATLKLPLHFGPHARNHDPLQDLASIRNYLMGPGPAALLDLPWMPIYFTILLLINPILFLAAGAGALFLVILSLINEYVTKGTIKSANQVHSATMTLLLDARRNSEAAAAMSMGDDLCKRWGSSYVNSISHARSLADHASVFGAISKTVRHVLQSAMLALGAYLVIEAQMSPGAMIASSVILARALTPIDQVIGNWRNTSAALQALRRLRLLTSKLPKAVQQQHGMPRPHHALSVRDVAIVPPGGAVATVAGVSFEIEAGDALGIIGPSGCGKSTLVRALVGAWPTARGEVRFDNALIGQYSPDALADAIGHLPQSIELFDGTIAENIARFRKDATTEQVIEAARLAGVHDMILAFPLGYDTPVGEGGATLSGGQRQRIGLARALFGNPFLIVLDEPNSNLDPLGEQSLNDAIHQMRQAGKIVVIVAHRPSAIFAANKILSVRGGRAEMFGPKEQVLAALFPRIGQPHKPSQMMGPQSGGTAITQPGPVTATGGVISELHPTASTQSEPEVLGVGPSARTDSPATATVTSLDATRAQR</sequence>
<dbReference type="InterPro" id="IPR017871">
    <property type="entry name" value="ABC_transporter-like_CS"/>
</dbReference>
<dbReference type="InterPro" id="IPR039421">
    <property type="entry name" value="Type_1_exporter"/>
</dbReference>
<dbReference type="GO" id="GO:0016887">
    <property type="term" value="F:ATP hydrolysis activity"/>
    <property type="evidence" value="ECO:0007669"/>
    <property type="project" value="InterPro"/>
</dbReference>
<dbReference type="PANTHER" id="PTHR24221">
    <property type="entry name" value="ATP-BINDING CASSETTE SUB-FAMILY B"/>
    <property type="match status" value="1"/>
</dbReference>
<comment type="caution">
    <text evidence="14">The sequence shown here is derived from an EMBL/GenBank/DDBJ whole genome shotgun (WGS) entry which is preliminary data.</text>
</comment>
<name>A0A5N7MBN8_9HYPH</name>
<dbReference type="AlphaFoldDB" id="A0A5N7MBN8"/>
<keyword evidence="3" id="KW-0813">Transport</keyword>
<dbReference type="SMART" id="SM00382">
    <property type="entry name" value="AAA"/>
    <property type="match status" value="1"/>
</dbReference>
<dbReference type="InterPro" id="IPR003439">
    <property type="entry name" value="ABC_transporter-like_ATP-bd"/>
</dbReference>
<dbReference type="EMBL" id="VOSK01000004">
    <property type="protein sequence ID" value="MPR24177.1"/>
    <property type="molecule type" value="Genomic_DNA"/>
</dbReference>
<keyword evidence="8 11" id="KW-1133">Transmembrane helix</keyword>
<dbReference type="PROSITE" id="PS00211">
    <property type="entry name" value="ABC_TRANSPORTER_1"/>
    <property type="match status" value="1"/>
</dbReference>
<dbReference type="SUPFAM" id="SSF52540">
    <property type="entry name" value="P-loop containing nucleoside triphosphate hydrolases"/>
    <property type="match status" value="1"/>
</dbReference>
<dbReference type="PROSITE" id="PS50929">
    <property type="entry name" value="ABC_TM1F"/>
    <property type="match status" value="1"/>
</dbReference>
<evidence type="ECO:0000259" key="12">
    <source>
        <dbReference type="PROSITE" id="PS50893"/>
    </source>
</evidence>
<dbReference type="GO" id="GO:0005524">
    <property type="term" value="F:ATP binding"/>
    <property type="evidence" value="ECO:0007669"/>
    <property type="project" value="UniProtKB-KW"/>
</dbReference>
<dbReference type="GO" id="GO:0030253">
    <property type="term" value="P:protein secretion by the type I secretion system"/>
    <property type="evidence" value="ECO:0007669"/>
    <property type="project" value="InterPro"/>
</dbReference>
<dbReference type="GO" id="GO:0140359">
    <property type="term" value="F:ABC-type transporter activity"/>
    <property type="evidence" value="ECO:0007669"/>
    <property type="project" value="InterPro"/>
</dbReference>
<dbReference type="PANTHER" id="PTHR24221:SF248">
    <property type="entry name" value="ABC TRANSPORTER TRANSMEMBRANE REGION"/>
    <property type="match status" value="1"/>
</dbReference>
<dbReference type="Gene3D" id="3.40.50.300">
    <property type="entry name" value="P-loop containing nucleotide triphosphate hydrolases"/>
    <property type="match status" value="1"/>
</dbReference>
<evidence type="ECO:0000256" key="11">
    <source>
        <dbReference type="SAM" id="Phobius"/>
    </source>
</evidence>
<evidence type="ECO:0000256" key="9">
    <source>
        <dbReference type="ARBA" id="ARBA00023136"/>
    </source>
</evidence>
<dbReference type="Gene3D" id="1.20.1560.10">
    <property type="entry name" value="ABC transporter type 1, transmembrane domain"/>
    <property type="match status" value="1"/>
</dbReference>
<keyword evidence="5 11" id="KW-0812">Transmembrane</keyword>
<gene>
    <name evidence="14" type="ORF">FS320_02790</name>
</gene>
<keyword evidence="9 11" id="KW-0472">Membrane</keyword>
<evidence type="ECO:0000313" key="14">
    <source>
        <dbReference type="EMBL" id="MPR24177.1"/>
    </source>
</evidence>
<dbReference type="Pfam" id="PF00664">
    <property type="entry name" value="ABC_membrane"/>
    <property type="match status" value="1"/>
</dbReference>
<keyword evidence="15" id="KW-1185">Reference proteome</keyword>
<evidence type="ECO:0000256" key="8">
    <source>
        <dbReference type="ARBA" id="ARBA00022989"/>
    </source>
</evidence>
<dbReference type="GO" id="GO:0034040">
    <property type="term" value="F:ATPase-coupled lipid transmembrane transporter activity"/>
    <property type="evidence" value="ECO:0007669"/>
    <property type="project" value="TreeGrafter"/>
</dbReference>
<dbReference type="GO" id="GO:0030256">
    <property type="term" value="C:type I protein secretion system complex"/>
    <property type="evidence" value="ECO:0007669"/>
    <property type="project" value="InterPro"/>
</dbReference>
<keyword evidence="6" id="KW-0547">Nucleotide-binding</keyword>
<evidence type="ECO:0000313" key="15">
    <source>
        <dbReference type="Proteomes" id="UP000403266"/>
    </source>
</evidence>
<protein>
    <submittedName>
        <fullName evidence="14">Type I secretion system permease/ATPase</fullName>
    </submittedName>
</protein>
<feature type="domain" description="ABC transporter" evidence="12">
    <location>
        <begin position="335"/>
        <end position="571"/>
    </location>
</feature>
<keyword evidence="7" id="KW-0067">ATP-binding</keyword>
<dbReference type="Pfam" id="PF00005">
    <property type="entry name" value="ABC_tran"/>
    <property type="match status" value="1"/>
</dbReference>
<dbReference type="PROSITE" id="PS50893">
    <property type="entry name" value="ABC_TRANSPORTER_2"/>
    <property type="match status" value="1"/>
</dbReference>